<proteinExistence type="predicted"/>
<feature type="compositionally biased region" description="Basic and acidic residues" evidence="1">
    <location>
        <begin position="1"/>
        <end position="19"/>
    </location>
</feature>
<dbReference type="KEGG" id="abaw:D5400_20165"/>
<dbReference type="AlphaFoldDB" id="A0A3Q8XRF4"/>
<sequence length="95" mass="10638">MAGDEERFSRERPANDNRSPEGLYEQSLKQPDPKSKAVASERLDKVVLSIARLIGRRMAREDFNASQPANDNESSAGVGRMTSVRRTETDKEDDV</sequence>
<protein>
    <submittedName>
        <fullName evidence="2">Uncharacterized protein</fullName>
    </submittedName>
</protein>
<dbReference type="EMBL" id="CP032509">
    <property type="protein sequence ID" value="AZN73297.1"/>
    <property type="molecule type" value="Genomic_DNA"/>
</dbReference>
<reference evidence="2 3" key="1">
    <citation type="submission" date="2018-09" db="EMBL/GenBank/DDBJ databases">
        <title>Marinorhizobium profundi gen. nov., sp. nov., isolated from a deep-sea sediment sample from the New Britain Trench and proposal of Marinorhizobiaceae fam. nov. in the order Rhizobiales of the class Alphaproteobacteria.</title>
        <authorList>
            <person name="Cao J."/>
        </authorList>
    </citation>
    <scope>NUCLEOTIDE SEQUENCE [LARGE SCALE GENOMIC DNA]</scope>
    <source>
        <strain evidence="2 3">WS11</strain>
    </source>
</reference>
<feature type="compositionally biased region" description="Polar residues" evidence="1">
    <location>
        <begin position="64"/>
        <end position="75"/>
    </location>
</feature>
<gene>
    <name evidence="2" type="ORF">D5400_20165</name>
</gene>
<name>A0A3Q8XRF4_9HYPH</name>
<evidence type="ECO:0000256" key="1">
    <source>
        <dbReference type="SAM" id="MobiDB-lite"/>
    </source>
</evidence>
<dbReference type="RefSeq" id="WP_126012072.1">
    <property type="nucleotide sequence ID" value="NZ_CP032509.1"/>
</dbReference>
<feature type="compositionally biased region" description="Basic and acidic residues" evidence="1">
    <location>
        <begin position="31"/>
        <end position="40"/>
    </location>
</feature>
<dbReference type="OrthoDB" id="7283066at2"/>
<feature type="region of interest" description="Disordered" evidence="1">
    <location>
        <begin position="1"/>
        <end position="40"/>
    </location>
</feature>
<accession>A0A3Q8XRF4</accession>
<evidence type="ECO:0000313" key="3">
    <source>
        <dbReference type="Proteomes" id="UP000268192"/>
    </source>
</evidence>
<organism evidence="2 3">
    <name type="scientific">Georhizobium profundi</name>
    <dbReference type="NCBI Taxonomy" id="2341112"/>
    <lineage>
        <taxon>Bacteria</taxon>
        <taxon>Pseudomonadati</taxon>
        <taxon>Pseudomonadota</taxon>
        <taxon>Alphaproteobacteria</taxon>
        <taxon>Hyphomicrobiales</taxon>
        <taxon>Rhizobiaceae</taxon>
        <taxon>Georhizobium</taxon>
    </lineage>
</organism>
<keyword evidence="3" id="KW-1185">Reference proteome</keyword>
<dbReference type="Proteomes" id="UP000268192">
    <property type="component" value="Chromosome"/>
</dbReference>
<feature type="region of interest" description="Disordered" evidence="1">
    <location>
        <begin position="58"/>
        <end position="95"/>
    </location>
</feature>
<evidence type="ECO:0000313" key="2">
    <source>
        <dbReference type="EMBL" id="AZN73297.1"/>
    </source>
</evidence>